<dbReference type="Proteomes" id="UP001430953">
    <property type="component" value="Unassembled WGS sequence"/>
</dbReference>
<evidence type="ECO:0000313" key="3">
    <source>
        <dbReference type="Proteomes" id="UP001430953"/>
    </source>
</evidence>
<sequence length="172" mass="19741">MVILNDDISSAGRRARLPFPLIPAKSISLPAGREGEGDSSLRAKNESARRCGAKKEVQAAREDRTKERERKNEKRARLDPRRDSLRKIEREGCRLKLKGKCTRVSHIFFSINWYTLCKINGDSILIYFLQLEREKSKLQAPETTKPPSPGRSYTGCYKITFARNEFLKLDNL</sequence>
<evidence type="ECO:0000313" key="2">
    <source>
        <dbReference type="EMBL" id="KAL0124812.1"/>
    </source>
</evidence>
<evidence type="ECO:0000256" key="1">
    <source>
        <dbReference type="SAM" id="MobiDB-lite"/>
    </source>
</evidence>
<feature type="compositionally biased region" description="Basic and acidic residues" evidence="1">
    <location>
        <begin position="33"/>
        <end position="81"/>
    </location>
</feature>
<protein>
    <submittedName>
        <fullName evidence="2">Uncharacterized protein</fullName>
    </submittedName>
</protein>
<dbReference type="AlphaFoldDB" id="A0AAW2GEH7"/>
<dbReference type="EMBL" id="JADYXP020000005">
    <property type="protein sequence ID" value="KAL0124812.1"/>
    <property type="molecule type" value="Genomic_DNA"/>
</dbReference>
<organism evidence="2 3">
    <name type="scientific">Cardiocondyla obscurior</name>
    <dbReference type="NCBI Taxonomy" id="286306"/>
    <lineage>
        <taxon>Eukaryota</taxon>
        <taxon>Metazoa</taxon>
        <taxon>Ecdysozoa</taxon>
        <taxon>Arthropoda</taxon>
        <taxon>Hexapoda</taxon>
        <taxon>Insecta</taxon>
        <taxon>Pterygota</taxon>
        <taxon>Neoptera</taxon>
        <taxon>Endopterygota</taxon>
        <taxon>Hymenoptera</taxon>
        <taxon>Apocrita</taxon>
        <taxon>Aculeata</taxon>
        <taxon>Formicoidea</taxon>
        <taxon>Formicidae</taxon>
        <taxon>Myrmicinae</taxon>
        <taxon>Cardiocondyla</taxon>
    </lineage>
</organism>
<proteinExistence type="predicted"/>
<name>A0AAW2GEH7_9HYME</name>
<gene>
    <name evidence="2" type="ORF">PUN28_006580</name>
</gene>
<accession>A0AAW2GEH7</accession>
<reference evidence="2 3" key="1">
    <citation type="submission" date="2023-03" db="EMBL/GenBank/DDBJ databases">
        <title>High recombination rates correlate with genetic variation in Cardiocondyla obscurior ants.</title>
        <authorList>
            <person name="Errbii M."/>
        </authorList>
    </citation>
    <scope>NUCLEOTIDE SEQUENCE [LARGE SCALE GENOMIC DNA]</scope>
    <source>
        <strain evidence="2">Alpha-2009</strain>
        <tissue evidence="2">Whole body</tissue>
    </source>
</reference>
<keyword evidence="3" id="KW-1185">Reference proteome</keyword>
<comment type="caution">
    <text evidence="2">The sequence shown here is derived from an EMBL/GenBank/DDBJ whole genome shotgun (WGS) entry which is preliminary data.</text>
</comment>
<feature type="region of interest" description="Disordered" evidence="1">
    <location>
        <begin position="27"/>
        <end position="81"/>
    </location>
</feature>